<feature type="domain" description="Multidrug resistance protein MdtA-like alpha-helical hairpin" evidence="9">
    <location>
        <begin position="155"/>
        <end position="224"/>
    </location>
</feature>
<comment type="similarity">
    <text evidence="2">Belongs to the membrane fusion protein (MFP) (TC 8.A.1) family.</text>
</comment>
<evidence type="ECO:0000256" key="7">
    <source>
        <dbReference type="SAM" id="MobiDB-lite"/>
    </source>
</evidence>
<dbReference type="NCBIfam" id="TIGR01730">
    <property type="entry name" value="RND_mfp"/>
    <property type="match status" value="1"/>
</dbReference>
<dbReference type="Pfam" id="PF25944">
    <property type="entry name" value="Beta-barrel_RND"/>
    <property type="match status" value="1"/>
</dbReference>
<feature type="region of interest" description="Disordered" evidence="7">
    <location>
        <begin position="1"/>
        <end position="47"/>
    </location>
</feature>
<evidence type="ECO:0000313" key="13">
    <source>
        <dbReference type="EMBL" id="VFU07117.1"/>
    </source>
</evidence>
<sequence length="461" mass="48908">MDDRTRTVENDAAGAFFLREAEPSAEAKPDTEKGAPAAPESEPATRKSSPLRSAILIVLAAGIAFATYHFVTAERAPPSGPPRHAVAQPVGAATIALGDINVVVTGLGTVTPLANITVKTQVNGQLMEVAFTEGQIVKKGDLLAQIDPRPYQLAQAQYEGQLVHDQGLLDQARNDMTRYQTLLKQNSIARQTAEDQVYLVKQYEGSVKTDQAQIDTQKLNLTYARIVSPIDGRVGLRLVDPGNYVQTSDAGIAVLTQIHPISVIFTVPEDDIPQIMAQTKAGAPLEVTIYDRANINKLAVGKVMTIDNQIDTTTGTVKIRAEFENLDDKLFPNQFVNARLLIRSLNGIVTAPVTAIQRGAPAGTYVYLIGPDDKVSVRKIELGPQENGKVAVTSGLAPGDRVVVDGADRLREGASVFVAASDGVAMNASGAVDAAQGKHQRHPDAASQGAAQAPRPPAGAP</sequence>
<keyword evidence="5" id="KW-0997">Cell inner membrane</keyword>
<dbReference type="GO" id="GO:1990281">
    <property type="term" value="C:efflux pump complex"/>
    <property type="evidence" value="ECO:0007669"/>
    <property type="project" value="TreeGrafter"/>
</dbReference>
<dbReference type="KEGG" id="mtun:MTUNDRAET4_0224"/>
<proteinExistence type="inferred from homology"/>
<dbReference type="SUPFAM" id="SSF111369">
    <property type="entry name" value="HlyD-like secretion proteins"/>
    <property type="match status" value="1"/>
</dbReference>
<evidence type="ECO:0000259" key="12">
    <source>
        <dbReference type="Pfam" id="PF25967"/>
    </source>
</evidence>
<evidence type="ECO:0000256" key="3">
    <source>
        <dbReference type="ARBA" id="ARBA00022448"/>
    </source>
</evidence>
<feature type="domain" description="Multidrug resistance protein MdtA-like barrel-sandwich hybrid" evidence="10">
    <location>
        <begin position="116"/>
        <end position="257"/>
    </location>
</feature>
<dbReference type="InterPro" id="IPR006143">
    <property type="entry name" value="RND_pump_MFP"/>
</dbReference>
<dbReference type="EMBL" id="LR536450">
    <property type="protein sequence ID" value="VFU07117.1"/>
    <property type="molecule type" value="Genomic_DNA"/>
</dbReference>
<comment type="subcellular location">
    <subcellularLocation>
        <location evidence="1">Cell membrane</location>
    </subcellularLocation>
</comment>
<evidence type="ECO:0000259" key="9">
    <source>
        <dbReference type="Pfam" id="PF25876"/>
    </source>
</evidence>
<evidence type="ECO:0000259" key="10">
    <source>
        <dbReference type="Pfam" id="PF25917"/>
    </source>
</evidence>
<dbReference type="Gene3D" id="1.10.287.470">
    <property type="entry name" value="Helix hairpin bin"/>
    <property type="match status" value="1"/>
</dbReference>
<dbReference type="InterPro" id="IPR058624">
    <property type="entry name" value="MdtA-like_HH"/>
</dbReference>
<keyword evidence="8" id="KW-1133">Transmembrane helix</keyword>
<dbReference type="Gene3D" id="2.40.50.100">
    <property type="match status" value="1"/>
</dbReference>
<reference evidence="13 14" key="1">
    <citation type="submission" date="2019-03" db="EMBL/GenBank/DDBJ databases">
        <authorList>
            <person name="Kox A.R. M."/>
        </authorList>
    </citation>
    <scope>NUCLEOTIDE SEQUENCE [LARGE SCALE GENOMIC DNA]</scope>
    <source>
        <strain evidence="13">MTUNDRAET4 annotated genome</strain>
    </source>
</reference>
<protein>
    <submittedName>
        <fullName evidence="13">Multidrug efflux system, subunit A</fullName>
    </submittedName>
</protein>
<dbReference type="InterPro" id="IPR058626">
    <property type="entry name" value="MdtA-like_b-barrel"/>
</dbReference>
<keyword evidence="6 8" id="KW-0472">Membrane</keyword>
<dbReference type="Pfam" id="PF25917">
    <property type="entry name" value="BSH_RND"/>
    <property type="match status" value="1"/>
</dbReference>
<feature type="region of interest" description="Disordered" evidence="7">
    <location>
        <begin position="431"/>
        <end position="461"/>
    </location>
</feature>
<accession>A0A4U8YTR5</accession>
<evidence type="ECO:0000259" key="11">
    <source>
        <dbReference type="Pfam" id="PF25944"/>
    </source>
</evidence>
<evidence type="ECO:0000256" key="8">
    <source>
        <dbReference type="SAM" id="Phobius"/>
    </source>
</evidence>
<evidence type="ECO:0000256" key="2">
    <source>
        <dbReference type="ARBA" id="ARBA00009477"/>
    </source>
</evidence>
<dbReference type="GO" id="GO:0015562">
    <property type="term" value="F:efflux transmembrane transporter activity"/>
    <property type="evidence" value="ECO:0007669"/>
    <property type="project" value="TreeGrafter"/>
</dbReference>
<dbReference type="NCBIfam" id="NF008589">
    <property type="entry name" value="PRK11556.1"/>
    <property type="match status" value="1"/>
</dbReference>
<feature type="domain" description="Multidrug resistance protein MdtA-like C-terminal permuted SH3" evidence="12">
    <location>
        <begin position="349"/>
        <end position="409"/>
    </location>
</feature>
<keyword evidence="8" id="KW-0812">Transmembrane</keyword>
<dbReference type="PANTHER" id="PTHR30469:SF12">
    <property type="entry name" value="MULTIDRUG RESISTANCE PROTEIN MDTA"/>
    <property type="match status" value="1"/>
</dbReference>
<name>A0A4U8YTR5_METTU</name>
<dbReference type="Gene3D" id="2.40.30.170">
    <property type="match status" value="1"/>
</dbReference>
<keyword evidence="4" id="KW-1003">Cell membrane</keyword>
<dbReference type="InterPro" id="IPR058625">
    <property type="entry name" value="MdtA-like_BSH"/>
</dbReference>
<dbReference type="Proteomes" id="UP000294360">
    <property type="component" value="Chromosome"/>
</dbReference>
<keyword evidence="3" id="KW-0813">Transport</keyword>
<dbReference type="AlphaFoldDB" id="A0A4U8YTR5"/>
<feature type="domain" description="Multidrug resistance protein MdtA-like beta-barrel" evidence="11">
    <location>
        <begin position="260"/>
        <end position="341"/>
    </location>
</feature>
<evidence type="ECO:0000256" key="4">
    <source>
        <dbReference type="ARBA" id="ARBA00022475"/>
    </source>
</evidence>
<dbReference type="RefSeq" id="WP_134486120.1">
    <property type="nucleotide sequence ID" value="NZ_LR536450.1"/>
</dbReference>
<evidence type="ECO:0000256" key="1">
    <source>
        <dbReference type="ARBA" id="ARBA00004236"/>
    </source>
</evidence>
<dbReference type="Gene3D" id="2.40.420.20">
    <property type="match status" value="1"/>
</dbReference>
<evidence type="ECO:0000256" key="5">
    <source>
        <dbReference type="ARBA" id="ARBA00022519"/>
    </source>
</evidence>
<feature type="compositionally biased region" description="Basic and acidic residues" evidence="7">
    <location>
        <begin position="19"/>
        <end position="33"/>
    </location>
</feature>
<evidence type="ECO:0000313" key="14">
    <source>
        <dbReference type="Proteomes" id="UP000294360"/>
    </source>
</evidence>
<dbReference type="PANTHER" id="PTHR30469">
    <property type="entry name" value="MULTIDRUG RESISTANCE PROTEIN MDTA"/>
    <property type="match status" value="1"/>
</dbReference>
<gene>
    <name evidence="13" type="primary">mdtA</name>
    <name evidence="13" type="ORF">MTUNDRAET4_0224</name>
</gene>
<dbReference type="OrthoDB" id="9783047at2"/>
<evidence type="ECO:0000256" key="6">
    <source>
        <dbReference type="ARBA" id="ARBA00023136"/>
    </source>
</evidence>
<dbReference type="Pfam" id="PF25876">
    <property type="entry name" value="HH_MFP_RND"/>
    <property type="match status" value="1"/>
</dbReference>
<dbReference type="InterPro" id="IPR058627">
    <property type="entry name" value="MdtA-like_C"/>
</dbReference>
<feature type="transmembrane region" description="Helical" evidence="8">
    <location>
        <begin position="54"/>
        <end position="71"/>
    </location>
</feature>
<dbReference type="Pfam" id="PF25967">
    <property type="entry name" value="RND-MFP_C"/>
    <property type="match status" value="1"/>
</dbReference>
<organism evidence="13 14">
    <name type="scientific">Methylocella tundrae</name>
    <dbReference type="NCBI Taxonomy" id="227605"/>
    <lineage>
        <taxon>Bacteria</taxon>
        <taxon>Pseudomonadati</taxon>
        <taxon>Pseudomonadota</taxon>
        <taxon>Alphaproteobacteria</taxon>
        <taxon>Hyphomicrobiales</taxon>
        <taxon>Beijerinckiaceae</taxon>
        <taxon>Methylocella</taxon>
    </lineage>
</organism>